<dbReference type="GO" id="GO:0017168">
    <property type="term" value="F:5-oxoprolinase (ATP-hydrolyzing) activity"/>
    <property type="evidence" value="ECO:0007669"/>
    <property type="project" value="TreeGrafter"/>
</dbReference>
<dbReference type="AlphaFoldDB" id="A0A151MRA0"/>
<dbReference type="Proteomes" id="UP000050525">
    <property type="component" value="Unassembled WGS sequence"/>
</dbReference>
<name>A0A151MRA0_ALLMI</name>
<protein>
    <submittedName>
        <fullName evidence="3">5-oxoprolinase</fullName>
    </submittedName>
</protein>
<dbReference type="GO" id="GO:0005829">
    <property type="term" value="C:cytosol"/>
    <property type="evidence" value="ECO:0007669"/>
    <property type="project" value="TreeGrafter"/>
</dbReference>
<proteinExistence type="predicted"/>
<sequence length="396" mass="42212">MAVTEALLAPGRIAGSSGTRNLHDNLSDLRAQVAANQKGIQLVGELIARYGLPVVQAYMAHIQANAEVVVRDMLRDFAARWGQPGHPVVVKAEDHMDDGSPIRLQVRVDPQEGSAVFDFTGSGHEVHGNCNAPRAITLSALIYCLRCMVGQDIPLNQGCLAPVQVVIPKGSILDPSLEAAVVGGNVLTSQRVVDVIFKAFGACAASQGCMNNVTFGNERVGYYETVAGGAGAGPSWHGRSGVHTHMTNTRITDPEILEQRYPVVLRRFELCRGSGGAGRHRGGDGILRELLFRDELMLSVLSERRAFRPYGLQGGEPGAPGLNLLIRSDGRTINLGGKTSVRVFPGDVFRLQTPGGGGFGPAAEPGDPQEGQSPAAARSFVERGSLYDYRRAQETA</sequence>
<dbReference type="EMBL" id="AKHW03005418">
    <property type="protein sequence ID" value="KYO27057.1"/>
    <property type="molecule type" value="Genomic_DNA"/>
</dbReference>
<keyword evidence="4" id="KW-1185">Reference proteome</keyword>
<dbReference type="InterPro" id="IPR045079">
    <property type="entry name" value="Oxoprolinase-like"/>
</dbReference>
<gene>
    <name evidence="3" type="primary">OPLAH-2</name>
    <name evidence="3" type="ORF">Y1Q_0018121</name>
</gene>
<dbReference type="GO" id="GO:0006749">
    <property type="term" value="P:glutathione metabolic process"/>
    <property type="evidence" value="ECO:0007669"/>
    <property type="project" value="TreeGrafter"/>
</dbReference>
<dbReference type="PANTHER" id="PTHR11365:SF2">
    <property type="entry name" value="5-OXOPROLINASE"/>
    <property type="match status" value="1"/>
</dbReference>
<dbReference type="STRING" id="8496.A0A151MRA0"/>
<evidence type="ECO:0000313" key="3">
    <source>
        <dbReference type="EMBL" id="KYO27057.1"/>
    </source>
</evidence>
<organism evidence="3 4">
    <name type="scientific">Alligator mississippiensis</name>
    <name type="common">American alligator</name>
    <dbReference type="NCBI Taxonomy" id="8496"/>
    <lineage>
        <taxon>Eukaryota</taxon>
        <taxon>Metazoa</taxon>
        <taxon>Chordata</taxon>
        <taxon>Craniata</taxon>
        <taxon>Vertebrata</taxon>
        <taxon>Euteleostomi</taxon>
        <taxon>Archelosauria</taxon>
        <taxon>Archosauria</taxon>
        <taxon>Crocodylia</taxon>
        <taxon>Alligatoridae</taxon>
        <taxon>Alligatorinae</taxon>
        <taxon>Alligator</taxon>
    </lineage>
</organism>
<dbReference type="InterPro" id="IPR003692">
    <property type="entry name" value="Hydantoinase_B"/>
</dbReference>
<feature type="region of interest" description="Disordered" evidence="1">
    <location>
        <begin position="354"/>
        <end position="380"/>
    </location>
</feature>
<evidence type="ECO:0000259" key="2">
    <source>
        <dbReference type="Pfam" id="PF02538"/>
    </source>
</evidence>
<comment type="caution">
    <text evidence="3">The sequence shown here is derived from an EMBL/GenBank/DDBJ whole genome shotgun (WGS) entry which is preliminary data.</text>
</comment>
<feature type="domain" description="Hydantoinase B/oxoprolinase" evidence="2">
    <location>
        <begin position="18"/>
        <end position="361"/>
    </location>
</feature>
<evidence type="ECO:0000313" key="4">
    <source>
        <dbReference type="Proteomes" id="UP000050525"/>
    </source>
</evidence>
<dbReference type="Pfam" id="PF02538">
    <property type="entry name" value="Hydantoinase_B"/>
    <property type="match status" value="1"/>
</dbReference>
<dbReference type="PANTHER" id="PTHR11365">
    <property type="entry name" value="5-OXOPROLINASE RELATED"/>
    <property type="match status" value="1"/>
</dbReference>
<accession>A0A151MRA0</accession>
<reference evidence="3 4" key="1">
    <citation type="journal article" date="2012" name="Genome Biol.">
        <title>Sequencing three crocodilian genomes to illuminate the evolution of archosaurs and amniotes.</title>
        <authorList>
            <person name="St John J.A."/>
            <person name="Braun E.L."/>
            <person name="Isberg S.R."/>
            <person name="Miles L.G."/>
            <person name="Chong A.Y."/>
            <person name="Gongora J."/>
            <person name="Dalzell P."/>
            <person name="Moran C."/>
            <person name="Bed'hom B."/>
            <person name="Abzhanov A."/>
            <person name="Burgess S.C."/>
            <person name="Cooksey A.M."/>
            <person name="Castoe T.A."/>
            <person name="Crawford N.G."/>
            <person name="Densmore L.D."/>
            <person name="Drew J.C."/>
            <person name="Edwards S.V."/>
            <person name="Faircloth B.C."/>
            <person name="Fujita M.K."/>
            <person name="Greenwold M.J."/>
            <person name="Hoffmann F.G."/>
            <person name="Howard J.M."/>
            <person name="Iguchi T."/>
            <person name="Janes D.E."/>
            <person name="Khan S.Y."/>
            <person name="Kohno S."/>
            <person name="de Koning A.J."/>
            <person name="Lance S.L."/>
            <person name="McCarthy F.M."/>
            <person name="McCormack J.E."/>
            <person name="Merchant M.E."/>
            <person name="Peterson D.G."/>
            <person name="Pollock D.D."/>
            <person name="Pourmand N."/>
            <person name="Raney B.J."/>
            <person name="Roessler K.A."/>
            <person name="Sanford J.R."/>
            <person name="Sawyer R.H."/>
            <person name="Schmidt C.J."/>
            <person name="Triplett E.W."/>
            <person name="Tuberville T.D."/>
            <person name="Venegas-Anaya M."/>
            <person name="Howard J.T."/>
            <person name="Jarvis E.D."/>
            <person name="Guillette L.J.Jr."/>
            <person name="Glenn T.C."/>
            <person name="Green R.E."/>
            <person name="Ray D.A."/>
        </authorList>
    </citation>
    <scope>NUCLEOTIDE SEQUENCE [LARGE SCALE GENOMIC DNA]</scope>
    <source>
        <strain evidence="3">KSC_2009_1</strain>
    </source>
</reference>
<evidence type="ECO:0000256" key="1">
    <source>
        <dbReference type="SAM" id="MobiDB-lite"/>
    </source>
</evidence>